<dbReference type="EMBL" id="JBHPBY010000004">
    <property type="protein sequence ID" value="MFC1848676.1"/>
    <property type="molecule type" value="Genomic_DNA"/>
</dbReference>
<reference evidence="2 3" key="1">
    <citation type="submission" date="2024-09" db="EMBL/GenBank/DDBJ databases">
        <title>Laminarin stimulates single cell rates of sulfate reduction while oxygen inhibits transcriptomic activity in coastal marine sediment.</title>
        <authorList>
            <person name="Lindsay M."/>
            <person name="Orcutt B."/>
            <person name="Emerson D."/>
            <person name="Stepanauskas R."/>
            <person name="D'Angelo T."/>
        </authorList>
    </citation>
    <scope>NUCLEOTIDE SEQUENCE [LARGE SCALE GENOMIC DNA]</scope>
    <source>
        <strain evidence="2">SAG AM-311-K15</strain>
    </source>
</reference>
<feature type="region of interest" description="Disordered" evidence="1">
    <location>
        <begin position="65"/>
        <end position="121"/>
    </location>
</feature>
<comment type="caution">
    <text evidence="2">The sequence shown here is derived from an EMBL/GenBank/DDBJ whole genome shotgun (WGS) entry which is preliminary data.</text>
</comment>
<gene>
    <name evidence="2" type="ORF">ACFL27_00585</name>
</gene>
<feature type="compositionally biased region" description="Basic and acidic residues" evidence="1">
    <location>
        <begin position="105"/>
        <end position="121"/>
    </location>
</feature>
<accession>A0ABV6YRD2</accession>
<dbReference type="Proteomes" id="UP001594351">
    <property type="component" value="Unassembled WGS sequence"/>
</dbReference>
<protein>
    <submittedName>
        <fullName evidence="2">Uncharacterized protein</fullName>
    </submittedName>
</protein>
<evidence type="ECO:0000313" key="3">
    <source>
        <dbReference type="Proteomes" id="UP001594351"/>
    </source>
</evidence>
<sequence length="346" mass="38790">MKDWVPKPQKNLDITKLEITGEQGFVLSRIDGSTSLQDLRKLTGLSEQRLQQILKQLVSQNALVADSAPGDTGGDKTSGGPASEKEQPSPNLKSARNHVKQKTPQPERKSRTAHDESSNYRHIFETRIHPLQAEQRIEMARSATGSDLSALCFDPDARVILALFENMQVGLPHARLIAAHHRNPVGLEGLSKKSQFLNDEAVQRFLFRNVQTSNLLLQKITRNKQLLALYHLTTSGEVAERAKRFTHQTLRTRFQKASGDECVALILKTEGRCLIMLTGIPLNGKTISLLCSRPYHSSFLIQNLARWPSTPPPLIQHLYKIPLVQRSPHLKTMLLQHPNCPGQLKL</sequence>
<evidence type="ECO:0000256" key="1">
    <source>
        <dbReference type="SAM" id="MobiDB-lite"/>
    </source>
</evidence>
<name>A0ABV6YRD2_UNCC1</name>
<evidence type="ECO:0000313" key="2">
    <source>
        <dbReference type="EMBL" id="MFC1848676.1"/>
    </source>
</evidence>
<keyword evidence="3" id="KW-1185">Reference proteome</keyword>
<organism evidence="2 3">
    <name type="scientific">candidate division CSSED10-310 bacterium</name>
    <dbReference type="NCBI Taxonomy" id="2855610"/>
    <lineage>
        <taxon>Bacteria</taxon>
        <taxon>Bacteria division CSSED10-310</taxon>
    </lineage>
</organism>
<proteinExistence type="predicted"/>